<dbReference type="InterPro" id="IPR038717">
    <property type="entry name" value="Tc1-like_DDE_dom"/>
</dbReference>
<organism evidence="2 3">
    <name type="scientific">Thiothrix litoralis</name>
    <dbReference type="NCBI Taxonomy" id="2891210"/>
    <lineage>
        <taxon>Bacteria</taxon>
        <taxon>Pseudomonadati</taxon>
        <taxon>Pseudomonadota</taxon>
        <taxon>Gammaproteobacteria</taxon>
        <taxon>Thiotrichales</taxon>
        <taxon>Thiotrichaceae</taxon>
        <taxon>Thiothrix</taxon>
    </lineage>
</organism>
<accession>A0ABX7WSS7</accession>
<protein>
    <submittedName>
        <fullName evidence="2">Transposase</fullName>
    </submittedName>
</protein>
<evidence type="ECO:0000313" key="3">
    <source>
        <dbReference type="Proteomes" id="UP000672039"/>
    </source>
</evidence>
<dbReference type="Pfam" id="PF13358">
    <property type="entry name" value="DDE_3"/>
    <property type="match status" value="1"/>
</dbReference>
<name>A0ABX7WSS7_9GAMM</name>
<dbReference type="InterPro" id="IPR036397">
    <property type="entry name" value="RNaseH_sf"/>
</dbReference>
<dbReference type="Proteomes" id="UP000672039">
    <property type="component" value="Chromosome"/>
</dbReference>
<evidence type="ECO:0000259" key="1">
    <source>
        <dbReference type="Pfam" id="PF13358"/>
    </source>
</evidence>
<reference evidence="2 3" key="1">
    <citation type="submission" date="2021-04" db="EMBL/GenBank/DDBJ databases">
        <title>Genomics, taxonomy and metabolism of representatives of sulfur bacteria of the genus Thiothrix: Thiothrix fructosivorans QT, Thiothrix unzii A1T and three new species, Thiothrix subterranea sp. nov., Thiothrix litoralis sp. nov. and 'Candidatus Thiothrix anitrata' sp. nov.</title>
        <authorList>
            <person name="Ravin N.V."/>
            <person name="Smolyakov D."/>
            <person name="Rudenko T.S."/>
            <person name="Mardanov A.V."/>
            <person name="Beletsky A.V."/>
            <person name="Markov N.D."/>
            <person name="Fomenkov A.I."/>
            <person name="Roberts R.J."/>
            <person name="Karnachuk O.V."/>
            <person name="Novikov A."/>
            <person name="Grabovich M.Y."/>
        </authorList>
    </citation>
    <scope>NUCLEOTIDE SEQUENCE [LARGE SCALE GENOMIC DNA]</scope>
    <source>
        <strain evidence="2 3">AS</strain>
    </source>
</reference>
<dbReference type="EMBL" id="CP072801">
    <property type="protein sequence ID" value="QTR46231.1"/>
    <property type="molecule type" value="Genomic_DNA"/>
</dbReference>
<dbReference type="Gene3D" id="3.30.420.10">
    <property type="entry name" value="Ribonuclease H-like superfamily/Ribonuclease H"/>
    <property type="match status" value="1"/>
</dbReference>
<dbReference type="RefSeq" id="WP_210222572.1">
    <property type="nucleotide sequence ID" value="NZ_CP072801.1"/>
</dbReference>
<proteinExistence type="predicted"/>
<feature type="domain" description="Tc1-like transposase DDE" evidence="1">
    <location>
        <begin position="74"/>
        <end position="124"/>
    </location>
</feature>
<keyword evidence="3" id="KW-1185">Reference proteome</keyword>
<evidence type="ECO:0000313" key="2">
    <source>
        <dbReference type="EMBL" id="QTR46231.1"/>
    </source>
</evidence>
<gene>
    <name evidence="2" type="ORF">J9253_20025</name>
</gene>
<sequence>MAEYAKVKISTCAPTPDGNASTSMVRFLSRRYVFSFIPKKRLMPKLPSAYWKTSKPHNQRGKSTSLRIMHATTNSKLVQAYLATEGCRIQIHFLPPYSPNLNLIERLWGFFKREVIYGTYYDTFVKFKNATLGFFRDIGKHHQQLSTLMTDNFRVVKI</sequence>